<name>A0A6A6BJM3_9PEZI</name>
<dbReference type="FunFam" id="3.30.460.10:FF:000019">
    <property type="entry name" value="tRNA nucleotidyltransferase cca2"/>
    <property type="match status" value="1"/>
</dbReference>
<keyword evidence="3" id="KW-0547">Nucleotide-binding</keyword>
<dbReference type="Proteomes" id="UP000799438">
    <property type="component" value="Unassembled WGS sequence"/>
</dbReference>
<keyword evidence="2 6" id="KW-0808">Transferase</keyword>
<evidence type="ECO:0000313" key="11">
    <source>
        <dbReference type="Proteomes" id="UP000799438"/>
    </source>
</evidence>
<dbReference type="InterPro" id="IPR002646">
    <property type="entry name" value="PolA_pol_head_dom"/>
</dbReference>
<dbReference type="GO" id="GO:0003723">
    <property type="term" value="F:RNA binding"/>
    <property type="evidence" value="ECO:0007669"/>
    <property type="project" value="UniProtKB-KW"/>
</dbReference>
<evidence type="ECO:0000259" key="8">
    <source>
        <dbReference type="Pfam" id="PF01743"/>
    </source>
</evidence>
<evidence type="ECO:0000313" key="10">
    <source>
        <dbReference type="EMBL" id="KAF2143828.1"/>
    </source>
</evidence>
<evidence type="ECO:0000259" key="9">
    <source>
        <dbReference type="Pfam" id="PF12627"/>
    </source>
</evidence>
<dbReference type="GO" id="GO:0005739">
    <property type="term" value="C:mitochondrion"/>
    <property type="evidence" value="ECO:0007669"/>
    <property type="project" value="UniProtKB-ARBA"/>
</dbReference>
<dbReference type="Pfam" id="PF10521">
    <property type="entry name" value="Tti2"/>
    <property type="match status" value="1"/>
</dbReference>
<dbReference type="InterPro" id="IPR043519">
    <property type="entry name" value="NT_sf"/>
</dbReference>
<feature type="domain" description="Poly A polymerase head" evidence="8">
    <location>
        <begin position="56"/>
        <end position="219"/>
    </location>
</feature>
<dbReference type="Pfam" id="PF12627">
    <property type="entry name" value="PolyA_pol_RNAbd"/>
    <property type="match status" value="1"/>
</dbReference>
<protein>
    <recommendedName>
        <fullName evidence="12">Poly A polymerase head domain-containing protein</fullName>
    </recommendedName>
</protein>
<reference evidence="10" key="1">
    <citation type="journal article" date="2020" name="Stud. Mycol.">
        <title>101 Dothideomycetes genomes: a test case for predicting lifestyles and emergence of pathogens.</title>
        <authorList>
            <person name="Haridas S."/>
            <person name="Albert R."/>
            <person name="Binder M."/>
            <person name="Bloem J."/>
            <person name="Labutti K."/>
            <person name="Salamov A."/>
            <person name="Andreopoulos B."/>
            <person name="Baker S."/>
            <person name="Barry K."/>
            <person name="Bills G."/>
            <person name="Bluhm B."/>
            <person name="Cannon C."/>
            <person name="Castanera R."/>
            <person name="Culley D."/>
            <person name="Daum C."/>
            <person name="Ezra D."/>
            <person name="Gonzalez J."/>
            <person name="Henrissat B."/>
            <person name="Kuo A."/>
            <person name="Liang C."/>
            <person name="Lipzen A."/>
            <person name="Lutzoni F."/>
            <person name="Magnuson J."/>
            <person name="Mondo S."/>
            <person name="Nolan M."/>
            <person name="Ohm R."/>
            <person name="Pangilinan J."/>
            <person name="Park H.-J."/>
            <person name="Ramirez L."/>
            <person name="Alfaro M."/>
            <person name="Sun H."/>
            <person name="Tritt A."/>
            <person name="Yoshinaga Y."/>
            <person name="Zwiers L.-H."/>
            <person name="Turgeon B."/>
            <person name="Goodwin S."/>
            <person name="Spatafora J."/>
            <person name="Crous P."/>
            <person name="Grigoriev I."/>
        </authorList>
    </citation>
    <scope>NUCLEOTIDE SEQUENCE</scope>
    <source>
        <strain evidence="10">CBS 121167</strain>
    </source>
</reference>
<comment type="similarity">
    <text evidence="5">Belongs to the TTI2 family.</text>
</comment>
<dbReference type="InterPro" id="IPR032828">
    <property type="entry name" value="PolyA_RNA-bd"/>
</dbReference>
<dbReference type="InterPro" id="IPR018870">
    <property type="entry name" value="Tti2"/>
</dbReference>
<evidence type="ECO:0000256" key="5">
    <source>
        <dbReference type="ARBA" id="ARBA00034736"/>
    </source>
</evidence>
<gene>
    <name evidence="10" type="ORF">K452DRAFT_224781</name>
</gene>
<dbReference type="OrthoDB" id="445712at2759"/>
<dbReference type="PANTHER" id="PTHR13734:SF5">
    <property type="entry name" value="CCA TRNA NUCLEOTIDYLTRANSFERASE, MITOCHONDRIAL"/>
    <property type="match status" value="1"/>
</dbReference>
<dbReference type="Gene3D" id="3.30.460.10">
    <property type="entry name" value="Beta Polymerase, domain 2"/>
    <property type="match status" value="1"/>
</dbReference>
<dbReference type="GO" id="GO:0052929">
    <property type="term" value="F:ATP:3'-cytidine-cytidine-tRNA adenylyltransferase activity"/>
    <property type="evidence" value="ECO:0007669"/>
    <property type="project" value="TreeGrafter"/>
</dbReference>
<dbReference type="Gene3D" id="1.10.3090.10">
    <property type="entry name" value="cca-adding enzyme, domain 2"/>
    <property type="match status" value="1"/>
</dbReference>
<evidence type="ECO:0000256" key="1">
    <source>
        <dbReference type="ARBA" id="ARBA00007265"/>
    </source>
</evidence>
<dbReference type="GO" id="GO:0052927">
    <property type="term" value="F:CC tRNA cytidylyltransferase activity"/>
    <property type="evidence" value="ECO:0007669"/>
    <property type="project" value="TreeGrafter"/>
</dbReference>
<dbReference type="PANTHER" id="PTHR13734">
    <property type="entry name" value="TRNA-NUCLEOTIDYLTRANSFERASE"/>
    <property type="match status" value="1"/>
</dbReference>
<dbReference type="GeneID" id="54294205"/>
<feature type="compositionally biased region" description="Basic and acidic residues" evidence="7">
    <location>
        <begin position="560"/>
        <end position="571"/>
    </location>
</feature>
<dbReference type="RefSeq" id="XP_033399540.1">
    <property type="nucleotide sequence ID" value="XM_033536709.1"/>
</dbReference>
<evidence type="ECO:0000256" key="3">
    <source>
        <dbReference type="ARBA" id="ARBA00022741"/>
    </source>
</evidence>
<feature type="region of interest" description="Disordered" evidence="7">
    <location>
        <begin position="560"/>
        <end position="582"/>
    </location>
</feature>
<dbReference type="CDD" id="cd05398">
    <property type="entry name" value="NT_ClassII-CCAase"/>
    <property type="match status" value="1"/>
</dbReference>
<dbReference type="Pfam" id="PF01743">
    <property type="entry name" value="PolyA_pol"/>
    <property type="match status" value="1"/>
</dbReference>
<evidence type="ECO:0000256" key="4">
    <source>
        <dbReference type="ARBA" id="ARBA00022884"/>
    </source>
</evidence>
<sequence length="957" mass="104778">MATAAPTAKMLELTEIEQTLRRLLLDVAKYIDENPAPSIDSQVELPQELADANLVLRFTGGWVRDKLLGVGSHDIDVAINKMTGYQFGLRMKDYLSVPGNPEKYGLEGIAKDGADAKAGTTDKSKRVGGLHKIEANPEKSKHLETVTTNIMGLDIDLVNLRKETYSEDSRNPQMEFGSPEEDALRRDATVNAMFYNLETSEIEDFTGKGFEDMQLKVIRTPLEPYQTFKDDPLRVLRLIRFASRLFYTIDPAAEEAMGHADIKEALRIKISRERVGVELEKALKGPDPVSALYRIEKLGLYETVFSDPTKDHNYTPPKEWPIAYQCLNRIIGSGPGDNGDSSPAHQTIRDLAIRDADDRYLAWLISAFVPWTDAPEPQPSKPGSRAPPPIAAQVAREGIKTTNRVCDIIIASIKNLEEIRGLKDRFNAQQKRPDRKLEGENPAARDTLGMAIRRWGPTWRNQVVYALLYEVMNMASAENDIITSYSNFLSHIQNIDVGEAYNLKPLLDGKALAKALETPPGPWMKPALDVVTAWQLRNPSVTDAGDVIEDVRVWREANPDAGREFERERPAKPKKGKKGEPLTPHLAAHFLRLTIRPLFAKARNPEITRQGRKSMQTERARTNIALLEDETETQPWKSARAQYALDLLRWTVLTLSSARVEQEWALLVPPILTLVDDASPPHKTTGAALLHALLLVTPPPLLQRTGLAPVFHAALMPCLTYLPPLTPESDALPLLHAAFPALRALARVAHPLPNPHPPTAPFDSATLVRARALDRLVTDGVVAGFAHAGQHVRVAALLLRQLGPLLHDLGVHAVKHLGRLVPLLADVLADPLGAACLPLLREAAAAAGVLVRCAWVRAGVWRGEVLRGVGGAWVGLVGIGEGEVVGNGGGAEGVGVGDVRSELRALVGVLGRAVCGDEALGRGVWERECAELVKVEGRLGGLFEGVVPVSEGEEARA</sequence>
<evidence type="ECO:0000256" key="7">
    <source>
        <dbReference type="SAM" id="MobiDB-lite"/>
    </source>
</evidence>
<dbReference type="SUPFAM" id="SSF81301">
    <property type="entry name" value="Nucleotidyltransferase"/>
    <property type="match status" value="1"/>
</dbReference>
<evidence type="ECO:0000256" key="6">
    <source>
        <dbReference type="RuleBase" id="RU003953"/>
    </source>
</evidence>
<keyword evidence="4 6" id="KW-0694">RNA-binding</keyword>
<evidence type="ECO:0000256" key="2">
    <source>
        <dbReference type="ARBA" id="ARBA00022679"/>
    </source>
</evidence>
<dbReference type="GO" id="GO:0000166">
    <property type="term" value="F:nucleotide binding"/>
    <property type="evidence" value="ECO:0007669"/>
    <property type="project" value="UniProtKB-KW"/>
</dbReference>
<organism evidence="10 11">
    <name type="scientific">Aplosporella prunicola CBS 121167</name>
    <dbReference type="NCBI Taxonomy" id="1176127"/>
    <lineage>
        <taxon>Eukaryota</taxon>
        <taxon>Fungi</taxon>
        <taxon>Dikarya</taxon>
        <taxon>Ascomycota</taxon>
        <taxon>Pezizomycotina</taxon>
        <taxon>Dothideomycetes</taxon>
        <taxon>Dothideomycetes incertae sedis</taxon>
        <taxon>Botryosphaeriales</taxon>
        <taxon>Aplosporellaceae</taxon>
        <taxon>Aplosporella</taxon>
    </lineage>
</organism>
<comment type="similarity">
    <text evidence="1 6">Belongs to the tRNA nucleotidyltransferase/poly(A) polymerase family.</text>
</comment>
<accession>A0A6A6BJM3</accession>
<proteinExistence type="inferred from homology"/>
<dbReference type="GO" id="GO:0001680">
    <property type="term" value="P:tRNA 3'-terminal CCA addition"/>
    <property type="evidence" value="ECO:0007669"/>
    <property type="project" value="TreeGrafter"/>
</dbReference>
<evidence type="ECO:0008006" key="12">
    <source>
        <dbReference type="Google" id="ProtNLM"/>
    </source>
</evidence>
<keyword evidence="11" id="KW-1185">Reference proteome</keyword>
<dbReference type="SUPFAM" id="SSF81891">
    <property type="entry name" value="Poly A polymerase C-terminal region-like"/>
    <property type="match status" value="1"/>
</dbReference>
<dbReference type="GO" id="GO:0110078">
    <property type="term" value="C:TTT Hsp90 cochaperone complex"/>
    <property type="evidence" value="ECO:0007669"/>
    <property type="project" value="InterPro"/>
</dbReference>
<dbReference type="AlphaFoldDB" id="A0A6A6BJM3"/>
<feature type="domain" description="tRNA nucleotidyltransferase/poly(A) polymerase RNA and SrmB- binding" evidence="9">
    <location>
        <begin position="269"/>
        <end position="306"/>
    </location>
</feature>
<dbReference type="EMBL" id="ML995481">
    <property type="protein sequence ID" value="KAF2143828.1"/>
    <property type="molecule type" value="Genomic_DNA"/>
</dbReference>